<proteinExistence type="predicted"/>
<dbReference type="EMBL" id="BTSX01000006">
    <property type="protein sequence ID" value="GMT07099.1"/>
    <property type="molecule type" value="Genomic_DNA"/>
</dbReference>
<keyword evidence="2" id="KW-1185">Reference proteome</keyword>
<organism evidence="1 2">
    <name type="scientific">Pristionchus entomophagus</name>
    <dbReference type="NCBI Taxonomy" id="358040"/>
    <lineage>
        <taxon>Eukaryota</taxon>
        <taxon>Metazoa</taxon>
        <taxon>Ecdysozoa</taxon>
        <taxon>Nematoda</taxon>
        <taxon>Chromadorea</taxon>
        <taxon>Rhabditida</taxon>
        <taxon>Rhabditina</taxon>
        <taxon>Diplogasteromorpha</taxon>
        <taxon>Diplogasteroidea</taxon>
        <taxon>Neodiplogasteridae</taxon>
        <taxon>Pristionchus</taxon>
    </lineage>
</organism>
<sequence length="71" mass="8228">SSNRRSIFPFSSFSSPERASMPFTSRTSFLTSSACSPPFEWQELATDLHCYPQPYSHCSSMSIIREYFFRD</sequence>
<dbReference type="AlphaFoldDB" id="A0AAV5UJG8"/>
<evidence type="ECO:0000313" key="1">
    <source>
        <dbReference type="EMBL" id="GMT07099.1"/>
    </source>
</evidence>
<gene>
    <name evidence="1" type="ORF">PENTCL1PPCAC_29273</name>
</gene>
<protein>
    <submittedName>
        <fullName evidence="1">Uncharacterized protein</fullName>
    </submittedName>
</protein>
<reference evidence="1" key="1">
    <citation type="submission" date="2023-10" db="EMBL/GenBank/DDBJ databases">
        <title>Genome assembly of Pristionchus species.</title>
        <authorList>
            <person name="Yoshida K."/>
            <person name="Sommer R.J."/>
        </authorList>
    </citation>
    <scope>NUCLEOTIDE SEQUENCE</scope>
    <source>
        <strain evidence="1">RS0144</strain>
    </source>
</reference>
<comment type="caution">
    <text evidence="1">The sequence shown here is derived from an EMBL/GenBank/DDBJ whole genome shotgun (WGS) entry which is preliminary data.</text>
</comment>
<name>A0AAV5UJG8_9BILA</name>
<evidence type="ECO:0000313" key="2">
    <source>
        <dbReference type="Proteomes" id="UP001432027"/>
    </source>
</evidence>
<feature type="non-terminal residue" evidence="1">
    <location>
        <position position="1"/>
    </location>
</feature>
<accession>A0AAV5UJG8</accession>
<dbReference type="Proteomes" id="UP001432027">
    <property type="component" value="Unassembled WGS sequence"/>
</dbReference>